<dbReference type="Gene3D" id="3.30.1370.10">
    <property type="entry name" value="K Homology domain, type 1"/>
    <property type="match status" value="2"/>
</dbReference>
<dbReference type="Proteomes" id="UP001189429">
    <property type="component" value="Unassembled WGS sequence"/>
</dbReference>
<dbReference type="SUPFAM" id="SSF54791">
    <property type="entry name" value="Eukaryotic type KH-domain (KH-domain type I)"/>
    <property type="match status" value="2"/>
</dbReference>
<keyword evidence="2" id="KW-0694">RNA-binding</keyword>
<keyword evidence="5" id="KW-1185">Reference proteome</keyword>
<dbReference type="SMART" id="SM00322">
    <property type="entry name" value="KH"/>
    <property type="match status" value="2"/>
</dbReference>
<dbReference type="InterPro" id="IPR036612">
    <property type="entry name" value="KH_dom_type_1_sf"/>
</dbReference>
<accession>A0ABN9PUG9</accession>
<protein>
    <recommendedName>
        <fullName evidence="3">K Homology domain-containing protein</fullName>
    </recommendedName>
</protein>
<sequence>MVIGLKGSQVNQIQQDTGTKIDVDFDTDPCKCFLKGEPSAVEAAKKILLTIAMQIEDGNSEYLDLPKQVSGVLIGSAGSKVREFQEQSGARIDVDKTGNTCRVRLTGTAAQVANAKQLIRAEIEQDQQQQKLIPMIAPVREPMVVPAHQPNSFPATLSESIARAKAAAQAVSAGLITRDQPFVPSMGPPPAPSHLPMRTAPVSQGIAANMPGTPMQDFSSILAYLTKRQWDKILDERNDFMGRVAVVLQAVAEAAWARVYEERAAGQGAGYTEEQVADLRGETEFRLSKARADALMDCLKRAERCAKVAKETCLKDELVELLVSLGGDGWNDSSVLRRLQQQAELQALSEAEAICLTAFRDGQGGEAPAPLREIARPVLRVECPPALADQRASDDELRLTARKTIVAGGFREEDILSVELSANRTVCLVEVSLTA</sequence>
<evidence type="ECO:0000313" key="4">
    <source>
        <dbReference type="EMBL" id="CAK0796845.1"/>
    </source>
</evidence>
<keyword evidence="1" id="KW-0677">Repeat</keyword>
<dbReference type="InterPro" id="IPR004087">
    <property type="entry name" value="KH_dom"/>
</dbReference>
<dbReference type="EMBL" id="CAUYUJ010001636">
    <property type="protein sequence ID" value="CAK0796845.1"/>
    <property type="molecule type" value="Genomic_DNA"/>
</dbReference>
<organism evidence="4 5">
    <name type="scientific">Prorocentrum cordatum</name>
    <dbReference type="NCBI Taxonomy" id="2364126"/>
    <lineage>
        <taxon>Eukaryota</taxon>
        <taxon>Sar</taxon>
        <taxon>Alveolata</taxon>
        <taxon>Dinophyceae</taxon>
        <taxon>Prorocentrales</taxon>
        <taxon>Prorocentraceae</taxon>
        <taxon>Prorocentrum</taxon>
    </lineage>
</organism>
<feature type="domain" description="K Homology" evidence="3">
    <location>
        <begin position="1"/>
        <end position="53"/>
    </location>
</feature>
<dbReference type="Pfam" id="PF00013">
    <property type="entry name" value="KH_1"/>
    <property type="match status" value="2"/>
</dbReference>
<evidence type="ECO:0000313" key="5">
    <source>
        <dbReference type="Proteomes" id="UP001189429"/>
    </source>
</evidence>
<reference evidence="4" key="1">
    <citation type="submission" date="2023-10" db="EMBL/GenBank/DDBJ databases">
        <authorList>
            <person name="Chen Y."/>
            <person name="Shah S."/>
            <person name="Dougan E. K."/>
            <person name="Thang M."/>
            <person name="Chan C."/>
        </authorList>
    </citation>
    <scope>NUCLEOTIDE SEQUENCE [LARGE SCALE GENOMIC DNA]</scope>
</reference>
<comment type="caution">
    <text evidence="4">The sequence shown here is derived from an EMBL/GenBank/DDBJ whole genome shotgun (WGS) entry which is preliminary data.</text>
</comment>
<evidence type="ECO:0000259" key="3">
    <source>
        <dbReference type="SMART" id="SM00322"/>
    </source>
</evidence>
<dbReference type="PROSITE" id="PS50084">
    <property type="entry name" value="KH_TYPE_1"/>
    <property type="match status" value="2"/>
</dbReference>
<proteinExistence type="predicted"/>
<gene>
    <name evidence="4" type="ORF">PCOR1329_LOCUS6105</name>
</gene>
<feature type="domain" description="K Homology" evidence="3">
    <location>
        <begin position="57"/>
        <end position="124"/>
    </location>
</feature>
<name>A0ABN9PUG9_9DINO</name>
<dbReference type="PANTHER" id="PTHR10288">
    <property type="entry name" value="KH DOMAIN CONTAINING RNA BINDING PROTEIN"/>
    <property type="match status" value="1"/>
</dbReference>
<dbReference type="InterPro" id="IPR004088">
    <property type="entry name" value="KH_dom_type_1"/>
</dbReference>
<dbReference type="CDD" id="cd00105">
    <property type="entry name" value="KH-I"/>
    <property type="match status" value="2"/>
</dbReference>
<evidence type="ECO:0000256" key="2">
    <source>
        <dbReference type="PROSITE-ProRule" id="PRU00117"/>
    </source>
</evidence>
<evidence type="ECO:0000256" key="1">
    <source>
        <dbReference type="ARBA" id="ARBA00022737"/>
    </source>
</evidence>